<keyword evidence="1" id="KW-0472">Membrane</keyword>
<feature type="transmembrane region" description="Helical" evidence="1">
    <location>
        <begin position="16"/>
        <end position="41"/>
    </location>
</feature>
<evidence type="ECO:0000313" key="4">
    <source>
        <dbReference type="Proteomes" id="UP000190626"/>
    </source>
</evidence>
<comment type="caution">
    <text evidence="3">The sequence shown here is derived from an EMBL/GenBank/DDBJ whole genome shotgun (WGS) entry which is preliminary data.</text>
</comment>
<dbReference type="RefSeq" id="WP_079418223.1">
    <property type="nucleotide sequence ID" value="NZ_MBTG01000037.1"/>
</dbReference>
<name>A0A1V4HCC5_9BACL</name>
<dbReference type="Proteomes" id="UP000190626">
    <property type="component" value="Unassembled WGS sequence"/>
</dbReference>
<keyword evidence="4" id="KW-1185">Reference proteome</keyword>
<dbReference type="GO" id="GO:0080120">
    <property type="term" value="P:CAAX-box protein maturation"/>
    <property type="evidence" value="ECO:0007669"/>
    <property type="project" value="UniProtKB-ARBA"/>
</dbReference>
<evidence type="ECO:0000256" key="1">
    <source>
        <dbReference type="SAM" id="Phobius"/>
    </source>
</evidence>
<evidence type="ECO:0000313" key="3">
    <source>
        <dbReference type="EMBL" id="OPH49663.1"/>
    </source>
</evidence>
<sequence length="258" mass="29388">MNNEIEIKQYSVGKILGLWALVTLPMFLIRFGLMPVLVPIVSIHPGILYWMLMIVGMIWQFVLSVILLKKELGHLSWAKLKKRLWLNHPVHPKTFKVYKLAYSFTIPIILYAFFFESSGLFAFMGETMNRLFPFMAPADYAKIQNLVSPEFVGDWYLLGIALVSCLFNYLLGEELFFRGILLPQMKGAFGKGDWAMNGVLFAAYHLHKMSDIPLLLVGSIFYGFLNAKYRSFWPSVIIHGVEAIPLLIAVTAVILGFV</sequence>
<accession>A0A1V4HCC5</accession>
<keyword evidence="1" id="KW-1133">Transmembrane helix</keyword>
<keyword evidence="1" id="KW-0812">Transmembrane</keyword>
<evidence type="ECO:0000259" key="2">
    <source>
        <dbReference type="Pfam" id="PF02517"/>
    </source>
</evidence>
<protein>
    <recommendedName>
        <fullName evidence="2">CAAX prenyl protease 2/Lysostaphin resistance protein A-like domain-containing protein</fullName>
    </recommendedName>
</protein>
<dbReference type="InterPro" id="IPR003675">
    <property type="entry name" value="Rce1/LyrA-like_dom"/>
</dbReference>
<dbReference type="GO" id="GO:0004175">
    <property type="term" value="F:endopeptidase activity"/>
    <property type="evidence" value="ECO:0007669"/>
    <property type="project" value="UniProtKB-ARBA"/>
</dbReference>
<feature type="transmembrane region" description="Helical" evidence="1">
    <location>
        <begin position="47"/>
        <end position="68"/>
    </location>
</feature>
<organism evidence="3 4">
    <name type="scientific">Paenibacillus ferrarius</name>
    <dbReference type="NCBI Taxonomy" id="1469647"/>
    <lineage>
        <taxon>Bacteria</taxon>
        <taxon>Bacillati</taxon>
        <taxon>Bacillota</taxon>
        <taxon>Bacilli</taxon>
        <taxon>Bacillales</taxon>
        <taxon>Paenibacillaceae</taxon>
        <taxon>Paenibacillus</taxon>
    </lineage>
</organism>
<feature type="transmembrane region" description="Helical" evidence="1">
    <location>
        <begin position="236"/>
        <end position="257"/>
    </location>
</feature>
<feature type="transmembrane region" description="Helical" evidence="1">
    <location>
        <begin position="100"/>
        <end position="124"/>
    </location>
</feature>
<dbReference type="STRING" id="1469647.BC351_36730"/>
<dbReference type="Pfam" id="PF02517">
    <property type="entry name" value="Rce1-like"/>
    <property type="match status" value="1"/>
</dbReference>
<reference evidence="4" key="1">
    <citation type="submission" date="2016-07" db="EMBL/GenBank/DDBJ databases">
        <authorList>
            <person name="Florea S."/>
            <person name="Webb J.S."/>
            <person name="Jaromczyk J."/>
            <person name="Schardl C.L."/>
        </authorList>
    </citation>
    <scope>NUCLEOTIDE SEQUENCE [LARGE SCALE GENOMIC DNA]</scope>
    <source>
        <strain evidence="4">CY1</strain>
    </source>
</reference>
<dbReference type="OrthoDB" id="9777755at2"/>
<feature type="transmembrane region" description="Helical" evidence="1">
    <location>
        <begin position="155"/>
        <end position="176"/>
    </location>
</feature>
<feature type="domain" description="CAAX prenyl protease 2/Lysostaphin resistance protein A-like" evidence="2">
    <location>
        <begin position="158"/>
        <end position="241"/>
    </location>
</feature>
<gene>
    <name evidence="3" type="ORF">BC351_36730</name>
</gene>
<proteinExistence type="predicted"/>
<dbReference type="EMBL" id="MBTG01000037">
    <property type="protein sequence ID" value="OPH49663.1"/>
    <property type="molecule type" value="Genomic_DNA"/>
</dbReference>
<dbReference type="AlphaFoldDB" id="A0A1V4HCC5"/>